<organism evidence="1 2">
    <name type="scientific">Paraburkholderia bryophila</name>
    <dbReference type="NCBI Taxonomy" id="420952"/>
    <lineage>
        <taxon>Bacteria</taxon>
        <taxon>Pseudomonadati</taxon>
        <taxon>Pseudomonadota</taxon>
        <taxon>Betaproteobacteria</taxon>
        <taxon>Burkholderiales</taxon>
        <taxon>Burkholderiaceae</taxon>
        <taxon>Paraburkholderia</taxon>
    </lineage>
</organism>
<protein>
    <submittedName>
        <fullName evidence="1">Uncharacterized protein</fullName>
    </submittedName>
</protein>
<evidence type="ECO:0000313" key="2">
    <source>
        <dbReference type="Proteomes" id="UP000572540"/>
    </source>
</evidence>
<name>A0A7Y9W9W4_9BURK</name>
<evidence type="ECO:0000313" key="1">
    <source>
        <dbReference type="EMBL" id="NYH16917.1"/>
    </source>
</evidence>
<gene>
    <name evidence="1" type="ORF">GGD41_004145</name>
</gene>
<dbReference type="EMBL" id="JACCAU010000001">
    <property type="protein sequence ID" value="NYH16917.1"/>
    <property type="molecule type" value="Genomic_DNA"/>
</dbReference>
<comment type="caution">
    <text evidence="1">The sequence shown here is derived from an EMBL/GenBank/DDBJ whole genome shotgun (WGS) entry which is preliminary data.</text>
</comment>
<proteinExistence type="predicted"/>
<dbReference type="AlphaFoldDB" id="A0A7Y9W9W4"/>
<sequence length="140" mass="15689">MPIRIAPASSKRCTANADTSGVVLNAGQAAVVGRAGDVDVVLHRERHAEQRHALEDGAALLFISHFERTGAGHEVGARHTERPDFRPIDVVDASERRHHDLRRRENARGIAVEKAANRKRSWNRHAVFLESNLEYKFELN</sequence>
<dbReference type="Proteomes" id="UP000572540">
    <property type="component" value="Unassembled WGS sequence"/>
</dbReference>
<reference evidence="1 2" key="1">
    <citation type="submission" date="2020-07" db="EMBL/GenBank/DDBJ databases">
        <title>Exploring microbial biodiversity for novel pathways involved in the catabolism of aromatic compounds derived from lignin.</title>
        <authorList>
            <person name="Elkins J."/>
        </authorList>
    </citation>
    <scope>NUCLEOTIDE SEQUENCE [LARGE SCALE GENOMIC DNA]</scope>
    <source>
        <strain evidence="1 2">H2C3B</strain>
    </source>
</reference>
<accession>A0A7Y9W9W4</accession>